<comment type="similarity">
    <text evidence="1">Belongs to the heat shock protein 90 family.</text>
</comment>
<evidence type="ECO:0000313" key="6">
    <source>
        <dbReference type="Proteomes" id="UP000187203"/>
    </source>
</evidence>
<dbReference type="PANTHER" id="PTHR11528">
    <property type="entry name" value="HEAT SHOCK PROTEIN 90 FAMILY MEMBER"/>
    <property type="match status" value="1"/>
</dbReference>
<dbReference type="GO" id="GO:0016887">
    <property type="term" value="F:ATP hydrolysis activity"/>
    <property type="evidence" value="ECO:0007669"/>
    <property type="project" value="InterPro"/>
</dbReference>
<dbReference type="Gene3D" id="3.30.565.10">
    <property type="entry name" value="Histidine kinase-like ATPase, C-terminal domain"/>
    <property type="match status" value="1"/>
</dbReference>
<dbReference type="GO" id="GO:0051082">
    <property type="term" value="F:unfolded protein binding"/>
    <property type="evidence" value="ECO:0007669"/>
    <property type="project" value="InterPro"/>
</dbReference>
<reference evidence="6" key="1">
    <citation type="submission" date="2013-09" db="EMBL/GenBank/DDBJ databases">
        <title>Corchorus olitorius genome sequencing.</title>
        <authorList>
            <person name="Alam M."/>
            <person name="Haque M.S."/>
            <person name="Islam M.S."/>
            <person name="Emdad E.M."/>
            <person name="Islam M.M."/>
            <person name="Ahmed B."/>
            <person name="Halim A."/>
            <person name="Hossen Q.M.M."/>
            <person name="Hossain M.Z."/>
            <person name="Ahmed R."/>
            <person name="Khan M.M."/>
            <person name="Islam R."/>
            <person name="Rashid M.M."/>
            <person name="Khan S.A."/>
            <person name="Rahman M.S."/>
            <person name="Alam M."/>
            <person name="Yahiya A.S."/>
            <person name="Khan M.S."/>
            <person name="Azam M.S."/>
            <person name="Haque T."/>
            <person name="Lashkar M.Z.H."/>
            <person name="Akhand A.I."/>
            <person name="Morshed G."/>
            <person name="Roy S."/>
            <person name="Uddin K.S."/>
            <person name="Rabeya T."/>
            <person name="Hossain A.S."/>
            <person name="Chowdhury A."/>
            <person name="Snigdha A.R."/>
            <person name="Mortoza M.S."/>
            <person name="Matin S.A."/>
            <person name="Hoque S.M.E."/>
            <person name="Islam M.K."/>
            <person name="Roy D.K."/>
            <person name="Haider R."/>
            <person name="Moosa M.M."/>
            <person name="Elias S.M."/>
            <person name="Hasan A.M."/>
            <person name="Jahan S."/>
            <person name="Shafiuddin M."/>
            <person name="Mahmood N."/>
            <person name="Shommy N.S."/>
        </authorList>
    </citation>
    <scope>NUCLEOTIDE SEQUENCE [LARGE SCALE GENOMIC DNA]</scope>
    <source>
        <strain evidence="6">cv. O-4</strain>
    </source>
</reference>
<keyword evidence="5" id="KW-0346">Stress response</keyword>
<keyword evidence="2" id="KW-0547">Nucleotide-binding</keyword>
<dbReference type="InterPro" id="IPR001404">
    <property type="entry name" value="Hsp90_fam"/>
</dbReference>
<evidence type="ECO:0000256" key="4">
    <source>
        <dbReference type="ARBA" id="ARBA00023186"/>
    </source>
</evidence>
<evidence type="ECO:0000256" key="2">
    <source>
        <dbReference type="ARBA" id="ARBA00022741"/>
    </source>
</evidence>
<protein>
    <submittedName>
        <fullName evidence="5">Heat shock protein Hsp90</fullName>
    </submittedName>
</protein>
<proteinExistence type="inferred from homology"/>
<keyword evidence="4" id="KW-0143">Chaperone</keyword>
<dbReference type="EMBL" id="AWUE01024563">
    <property type="protein sequence ID" value="OMO50433.1"/>
    <property type="molecule type" value="Genomic_DNA"/>
</dbReference>
<dbReference type="SUPFAM" id="SSF55874">
    <property type="entry name" value="ATPase domain of HSP90 chaperone/DNA topoisomerase II/histidine kinase"/>
    <property type="match status" value="1"/>
</dbReference>
<sequence length="114" mass="12848">MPIKLIVKKFKFNLREVSQKSSFTLSPIRPTTPYLLINHGTFARSVTKEFIEALATGADVSMTRQFGVGFYLAYLVAEKVVVTTKHNDNEQYVWDSQSGASFNVARNEETCQGH</sequence>
<dbReference type="STRING" id="93759.A0A1R3FX68"/>
<keyword evidence="3" id="KW-0067">ATP-binding</keyword>
<dbReference type="Proteomes" id="UP000187203">
    <property type="component" value="Unassembled WGS sequence"/>
</dbReference>
<comment type="caution">
    <text evidence="5">The sequence shown here is derived from an EMBL/GenBank/DDBJ whole genome shotgun (WGS) entry which is preliminary data.</text>
</comment>
<evidence type="ECO:0000313" key="5">
    <source>
        <dbReference type="EMBL" id="OMO50433.1"/>
    </source>
</evidence>
<dbReference type="GO" id="GO:0005524">
    <property type="term" value="F:ATP binding"/>
    <property type="evidence" value="ECO:0007669"/>
    <property type="project" value="UniProtKB-KW"/>
</dbReference>
<dbReference type="OrthoDB" id="978878at2759"/>
<organism evidence="5 6">
    <name type="scientific">Corchorus olitorius</name>
    <dbReference type="NCBI Taxonomy" id="93759"/>
    <lineage>
        <taxon>Eukaryota</taxon>
        <taxon>Viridiplantae</taxon>
        <taxon>Streptophyta</taxon>
        <taxon>Embryophyta</taxon>
        <taxon>Tracheophyta</taxon>
        <taxon>Spermatophyta</taxon>
        <taxon>Magnoliopsida</taxon>
        <taxon>eudicotyledons</taxon>
        <taxon>Gunneridae</taxon>
        <taxon>Pentapetalae</taxon>
        <taxon>rosids</taxon>
        <taxon>malvids</taxon>
        <taxon>Malvales</taxon>
        <taxon>Malvaceae</taxon>
        <taxon>Grewioideae</taxon>
        <taxon>Apeibeae</taxon>
        <taxon>Corchorus</taxon>
    </lineage>
</organism>
<dbReference type="AlphaFoldDB" id="A0A1R3FX68"/>
<evidence type="ECO:0000256" key="1">
    <source>
        <dbReference type="ARBA" id="ARBA00008239"/>
    </source>
</evidence>
<dbReference type="GO" id="GO:0140662">
    <property type="term" value="F:ATP-dependent protein folding chaperone"/>
    <property type="evidence" value="ECO:0007669"/>
    <property type="project" value="InterPro"/>
</dbReference>
<gene>
    <name evidence="5" type="ORF">COLO4_38085</name>
</gene>
<accession>A0A1R3FX68</accession>
<dbReference type="InterPro" id="IPR036890">
    <property type="entry name" value="HATPase_C_sf"/>
</dbReference>
<name>A0A1R3FX68_9ROSI</name>
<keyword evidence="6" id="KW-1185">Reference proteome</keyword>
<evidence type="ECO:0000256" key="3">
    <source>
        <dbReference type="ARBA" id="ARBA00022840"/>
    </source>
</evidence>